<dbReference type="Gene3D" id="2.30.30.140">
    <property type="match status" value="1"/>
</dbReference>
<dbReference type="SUPFAM" id="SSF159127">
    <property type="entry name" value="HupF/HypC-like"/>
    <property type="match status" value="1"/>
</dbReference>
<dbReference type="PANTHER" id="PTHR35177">
    <property type="entry name" value="HYDROGENASE MATURATION FACTOR HYBG"/>
    <property type="match status" value="1"/>
</dbReference>
<organism evidence="2 3">
    <name type="scientific">Ferrimicrobium acidiphilum</name>
    <dbReference type="NCBI Taxonomy" id="121039"/>
    <lineage>
        <taxon>Bacteria</taxon>
        <taxon>Bacillati</taxon>
        <taxon>Actinomycetota</taxon>
        <taxon>Acidimicrobiia</taxon>
        <taxon>Acidimicrobiales</taxon>
        <taxon>Acidimicrobiaceae</taxon>
        <taxon>Ferrimicrobium</taxon>
    </lineage>
</organism>
<dbReference type="PROSITE" id="PS01097">
    <property type="entry name" value="HUPF_HYPC"/>
    <property type="match status" value="1"/>
</dbReference>
<dbReference type="NCBIfam" id="TIGR00074">
    <property type="entry name" value="hypC_hupF"/>
    <property type="match status" value="1"/>
</dbReference>
<comment type="caution">
    <text evidence="2">The sequence shown here is derived from an EMBL/GenBank/DDBJ whole genome shotgun (WGS) entry which is preliminary data.</text>
</comment>
<evidence type="ECO:0000313" key="3">
    <source>
        <dbReference type="Proteomes" id="UP001560267"/>
    </source>
</evidence>
<keyword evidence="3" id="KW-1185">Reference proteome</keyword>
<proteinExistence type="inferred from homology"/>
<accession>A0ABV3Y537</accession>
<dbReference type="PRINTS" id="PR00445">
    <property type="entry name" value="HUPFHYPC"/>
</dbReference>
<evidence type="ECO:0000313" key="2">
    <source>
        <dbReference type="EMBL" id="MEX6430525.1"/>
    </source>
</evidence>
<dbReference type="InterPro" id="IPR001109">
    <property type="entry name" value="Hydrogenase_HupF/HypC"/>
</dbReference>
<comment type="similarity">
    <text evidence="1">Belongs to the HupF/HypC family.</text>
</comment>
<evidence type="ECO:0000256" key="1">
    <source>
        <dbReference type="ARBA" id="ARBA00006018"/>
    </source>
</evidence>
<name>A0ABV3Y537_9ACTN</name>
<protein>
    <submittedName>
        <fullName evidence="2">HypC/HybG/HupF family hydrogenase formation chaperone</fullName>
    </submittedName>
</protein>
<dbReference type="InterPro" id="IPR019812">
    <property type="entry name" value="Hydgase_assmbl_chp_CS"/>
</dbReference>
<dbReference type="EMBL" id="JBFSHR010000059">
    <property type="protein sequence ID" value="MEX6430525.1"/>
    <property type="molecule type" value="Genomic_DNA"/>
</dbReference>
<dbReference type="Pfam" id="PF01455">
    <property type="entry name" value="HupF_HypC"/>
    <property type="match status" value="1"/>
</dbReference>
<sequence length="88" mass="9413">MCLGVPGRVEELDDTGPVKVGKVDFVGITREVCFASLPDVEVGDYVLVHVGFALTKLEEQNALETLGLFRSMGVLDDELGISSTSVDL</sequence>
<reference evidence="2 3" key="1">
    <citation type="submission" date="2024-07" db="EMBL/GenBank/DDBJ databases">
        <title>Draft Genome Sequence of Ferrimicrobium acidiphilum Strain YE2023, Isolated from a Pulp of Bioleach Reactor.</title>
        <authorList>
            <person name="Elkina Y.A."/>
            <person name="Bulaeva A.G."/>
            <person name="Beletsky A.V."/>
            <person name="Mardanov A.V."/>
        </authorList>
    </citation>
    <scope>NUCLEOTIDE SEQUENCE [LARGE SCALE GENOMIC DNA]</scope>
    <source>
        <strain evidence="2 3">YE2023</strain>
    </source>
</reference>
<dbReference type="RefSeq" id="WP_298382747.1">
    <property type="nucleotide sequence ID" value="NZ_JBFSHR010000059.1"/>
</dbReference>
<dbReference type="Proteomes" id="UP001560267">
    <property type="component" value="Unassembled WGS sequence"/>
</dbReference>
<dbReference type="PANTHER" id="PTHR35177:SF2">
    <property type="entry name" value="HYDROGENASE MATURATION FACTOR HYBG"/>
    <property type="match status" value="1"/>
</dbReference>
<gene>
    <name evidence="2" type="ORF">AB6A68_11885</name>
</gene>